<reference evidence="13 15" key="2">
    <citation type="submission" date="2019-11" db="EMBL/GenBank/DDBJ databases">
        <title>Streptococcis sp. isolated from the respiratory tract of Marmot.</title>
        <authorList>
            <person name="Zhang G."/>
        </authorList>
    </citation>
    <scope>NUCLEOTIDE SEQUENCE [LARGE SCALE GENOMIC DNA]</scope>
    <source>
        <strain evidence="13">Zg-86</strain>
        <strain evidence="15">zg-86</strain>
    </source>
</reference>
<evidence type="ECO:0000256" key="8">
    <source>
        <dbReference type="ARBA" id="ARBA00023136"/>
    </source>
</evidence>
<proteinExistence type="inferred from homology"/>
<dbReference type="PANTHER" id="PTHR48085:SF5">
    <property type="entry name" value="CADMIUM_ZINC-TRANSPORTING ATPASE HMA4-RELATED"/>
    <property type="match status" value="1"/>
</dbReference>
<dbReference type="GO" id="GO:0005886">
    <property type="term" value="C:plasma membrane"/>
    <property type="evidence" value="ECO:0007669"/>
    <property type="project" value="UniProtKB-SubCell"/>
</dbReference>
<gene>
    <name evidence="13" type="ORF">GGG87_07155</name>
    <name evidence="14" type="ORF">GGH11_07040</name>
</gene>
<comment type="subcellular location">
    <subcellularLocation>
        <location evidence="11">Cell membrane</location>
    </subcellularLocation>
    <subcellularLocation>
        <location evidence="1">Membrane</location>
        <topology evidence="1">Multi-pass membrane protein</topology>
    </subcellularLocation>
</comment>
<keyword evidence="11" id="KW-0547">Nucleotide-binding</keyword>
<name>A0A6I4RAA3_9STRE</name>
<dbReference type="InterPro" id="IPR059000">
    <property type="entry name" value="ATPase_P-type_domA"/>
</dbReference>
<feature type="transmembrane region" description="Helical" evidence="11">
    <location>
        <begin position="266"/>
        <end position="287"/>
    </location>
</feature>
<dbReference type="Gene3D" id="2.70.150.10">
    <property type="entry name" value="Calcium-transporting ATPase, cytoplasmic transduction domain A"/>
    <property type="match status" value="1"/>
</dbReference>
<comment type="caution">
    <text evidence="14">The sequence shown here is derived from an EMBL/GenBank/DDBJ whole genome shotgun (WGS) entry which is preliminary data.</text>
</comment>
<dbReference type="GO" id="GO:0046872">
    <property type="term" value="F:metal ion binding"/>
    <property type="evidence" value="ECO:0007669"/>
    <property type="project" value="UniProtKB-KW"/>
</dbReference>
<evidence type="ECO:0000313" key="14">
    <source>
        <dbReference type="EMBL" id="MWV56726.1"/>
    </source>
</evidence>
<dbReference type="Pfam" id="PF00122">
    <property type="entry name" value="E1-E2_ATPase"/>
    <property type="match status" value="1"/>
</dbReference>
<dbReference type="InterPro" id="IPR001757">
    <property type="entry name" value="P_typ_ATPase"/>
</dbReference>
<dbReference type="NCBIfam" id="TIGR01525">
    <property type="entry name" value="ATPase-IB_hvy"/>
    <property type="match status" value="1"/>
</dbReference>
<dbReference type="Proteomes" id="UP000435060">
    <property type="component" value="Unassembled WGS sequence"/>
</dbReference>
<dbReference type="InterPro" id="IPR023214">
    <property type="entry name" value="HAD_sf"/>
</dbReference>
<dbReference type="RefSeq" id="WP_154608969.1">
    <property type="nucleotide sequence ID" value="NZ_CP072115.1"/>
</dbReference>
<keyword evidence="4 11" id="KW-0812">Transmembrane</keyword>
<dbReference type="PROSITE" id="PS00154">
    <property type="entry name" value="ATPASE_E1_E2"/>
    <property type="match status" value="1"/>
</dbReference>
<keyword evidence="11" id="KW-1003">Cell membrane</keyword>
<reference evidence="14 16" key="1">
    <citation type="submission" date="2019-10" db="EMBL/GenBank/DDBJ databases">
        <title>Streptococcis sp, isolated from the respiratory tract of Marmot.</title>
        <authorList>
            <person name="Zhang G."/>
        </authorList>
    </citation>
    <scope>NUCLEOTIDE SEQUENCE [LARGE SCALE GENOMIC DNA]</scope>
    <source>
        <strain evidence="14">Zg-70</strain>
        <strain evidence="16">zg-70</strain>
    </source>
</reference>
<keyword evidence="8 11" id="KW-0472">Membrane</keyword>
<dbReference type="GO" id="GO:0016887">
    <property type="term" value="F:ATP hydrolysis activity"/>
    <property type="evidence" value="ECO:0007669"/>
    <property type="project" value="InterPro"/>
</dbReference>
<evidence type="ECO:0000256" key="11">
    <source>
        <dbReference type="RuleBase" id="RU362081"/>
    </source>
</evidence>
<evidence type="ECO:0000256" key="6">
    <source>
        <dbReference type="ARBA" id="ARBA00022967"/>
    </source>
</evidence>
<dbReference type="Proteomes" id="UP000435423">
    <property type="component" value="Unassembled WGS sequence"/>
</dbReference>
<keyword evidence="7 11" id="KW-1133">Transmembrane helix</keyword>
<evidence type="ECO:0000256" key="5">
    <source>
        <dbReference type="ARBA" id="ARBA00022723"/>
    </source>
</evidence>
<evidence type="ECO:0000256" key="2">
    <source>
        <dbReference type="ARBA" id="ARBA00006024"/>
    </source>
</evidence>
<evidence type="ECO:0000313" key="15">
    <source>
        <dbReference type="Proteomes" id="UP000435060"/>
    </source>
</evidence>
<comment type="catalytic activity">
    <reaction evidence="10">
        <text>Cd(2+)(in) + ATP + H2O = Cd(2+)(out) + ADP + phosphate + H(+)</text>
        <dbReference type="Rhea" id="RHEA:12132"/>
        <dbReference type="ChEBI" id="CHEBI:15377"/>
        <dbReference type="ChEBI" id="CHEBI:15378"/>
        <dbReference type="ChEBI" id="CHEBI:30616"/>
        <dbReference type="ChEBI" id="CHEBI:43474"/>
        <dbReference type="ChEBI" id="CHEBI:48775"/>
        <dbReference type="ChEBI" id="CHEBI:456216"/>
        <dbReference type="EC" id="7.2.2.21"/>
    </reaction>
</comment>
<dbReference type="SFLD" id="SFLDS00003">
    <property type="entry name" value="Haloacid_Dehalogenase"/>
    <property type="match status" value="1"/>
</dbReference>
<dbReference type="InterPro" id="IPR036412">
    <property type="entry name" value="HAD-like_sf"/>
</dbReference>
<dbReference type="Gene3D" id="3.40.1110.10">
    <property type="entry name" value="Calcium-transporting ATPase, cytoplasmic domain N"/>
    <property type="match status" value="1"/>
</dbReference>
<dbReference type="GO" id="GO:0008551">
    <property type="term" value="F:P-type cadmium transporter activity"/>
    <property type="evidence" value="ECO:0007669"/>
    <property type="project" value="UniProtKB-EC"/>
</dbReference>
<dbReference type="InterPro" id="IPR051014">
    <property type="entry name" value="Cation_Transport_ATPase_IB"/>
</dbReference>
<dbReference type="InterPro" id="IPR044492">
    <property type="entry name" value="P_typ_ATPase_HD_dom"/>
</dbReference>
<dbReference type="InterPro" id="IPR023298">
    <property type="entry name" value="ATPase_P-typ_TM_dom_sf"/>
</dbReference>
<keyword evidence="11" id="KW-0067">ATP-binding</keyword>
<feature type="transmembrane region" description="Helical" evidence="11">
    <location>
        <begin position="235"/>
        <end position="254"/>
    </location>
</feature>
<organism evidence="14 16">
    <name type="scientific">Streptococcus zhangguiae</name>
    <dbReference type="NCBI Taxonomy" id="2664091"/>
    <lineage>
        <taxon>Bacteria</taxon>
        <taxon>Bacillati</taxon>
        <taxon>Bacillota</taxon>
        <taxon>Bacilli</taxon>
        <taxon>Lactobacillales</taxon>
        <taxon>Streptococcaceae</taxon>
        <taxon>Streptococcus</taxon>
    </lineage>
</organism>
<dbReference type="PANTHER" id="PTHR48085">
    <property type="entry name" value="CADMIUM/ZINC-TRANSPORTING ATPASE HMA2-RELATED"/>
    <property type="match status" value="1"/>
</dbReference>
<accession>A0A6I4RAA3</accession>
<evidence type="ECO:0000256" key="9">
    <source>
        <dbReference type="ARBA" id="ARBA00039103"/>
    </source>
</evidence>
<evidence type="ECO:0000256" key="4">
    <source>
        <dbReference type="ARBA" id="ARBA00022692"/>
    </source>
</evidence>
<dbReference type="SUPFAM" id="SSF81665">
    <property type="entry name" value="Calcium ATPase, transmembrane domain M"/>
    <property type="match status" value="1"/>
</dbReference>
<dbReference type="SUPFAM" id="SSF56784">
    <property type="entry name" value="HAD-like"/>
    <property type="match status" value="1"/>
</dbReference>
<feature type="transmembrane region" description="Helical" evidence="11">
    <location>
        <begin position="63"/>
        <end position="81"/>
    </location>
</feature>
<dbReference type="InterPro" id="IPR027256">
    <property type="entry name" value="P-typ_ATPase_IB"/>
</dbReference>
<evidence type="ECO:0000256" key="3">
    <source>
        <dbReference type="ARBA" id="ARBA00022539"/>
    </source>
</evidence>
<keyword evidence="3" id="KW-0104">Cadmium</keyword>
<evidence type="ECO:0000256" key="10">
    <source>
        <dbReference type="ARBA" id="ARBA00049338"/>
    </source>
</evidence>
<dbReference type="AlphaFoldDB" id="A0A6I4RAA3"/>
<dbReference type="EMBL" id="WUBJ01000008">
    <property type="protein sequence ID" value="MWV56726.1"/>
    <property type="molecule type" value="Genomic_DNA"/>
</dbReference>
<sequence length="609" mass="66902">MKAIVKTKRGLFFLLGSICLGMGLLLEGGEKGWSIAFLCLAIGFLGGPIGKDVIKEMLDTRDFQVDLLMIVSALGAVSIAYFSEAAILLFIFAGSEVLEEYVFQKSMKTMETLMIQVPKQASVLTSDGQIVLRAIEDIRVGDSIVVTKGEQIALDGLAQERMSVDESLLTGESLPVTKEKGEVVFAGTLNIGDTSTYQVVKESNESRYSQIVSLIQAASTSKSKRDQLLHRLQKYYVIAALLGVVLFIASLYFIKGMSFVAAFYRGMILLTVASPCALIASITPAMLSAMSFGARNGILIKTGQALENMMKMTVLCTDKTGTLTKGEFRVQNYQLDQPELLPFLLYMESRSSHPLAQSIVRQFSEIPLPSSVVSSSVREIVGYGIEMGDLVIGNQKLVQTYQDPKHYLTKESYGTLLFVAKVNQIVGYFELVDTVRSEASTAITALQQQGVEVAMLTGDRLETAQFVADTLHIQRYQAHCLPEDKVAYLQEYRKQDKVVGMIGDGINDAPILAHADIGIAMGSGTDLAMDMSDVIITQNNLEKVALLYQLSRKYGRITRWNICFSLSVILILVVLNFMGILDLTQGVFFHEMSTILVILNGLRLLHSSK</sequence>
<dbReference type="InterPro" id="IPR018303">
    <property type="entry name" value="ATPase_P-typ_P_site"/>
</dbReference>
<dbReference type="SFLD" id="SFLDF00027">
    <property type="entry name" value="p-type_atpase"/>
    <property type="match status" value="1"/>
</dbReference>
<feature type="transmembrane region" description="Helical" evidence="11">
    <location>
        <begin position="560"/>
        <end position="581"/>
    </location>
</feature>
<dbReference type="Gene3D" id="3.40.50.1000">
    <property type="entry name" value="HAD superfamily/HAD-like"/>
    <property type="match status" value="1"/>
</dbReference>
<dbReference type="SFLD" id="SFLDG00002">
    <property type="entry name" value="C1.7:_P-type_atpase_like"/>
    <property type="match status" value="1"/>
</dbReference>
<dbReference type="SUPFAM" id="SSF81653">
    <property type="entry name" value="Calcium ATPase, transduction domain A"/>
    <property type="match status" value="1"/>
</dbReference>
<dbReference type="PRINTS" id="PR00119">
    <property type="entry name" value="CATATPASE"/>
</dbReference>
<evidence type="ECO:0000313" key="13">
    <source>
        <dbReference type="EMBL" id="MTB64770.1"/>
    </source>
</evidence>
<dbReference type="EC" id="7.2.2.21" evidence="9"/>
<dbReference type="Pfam" id="PF00702">
    <property type="entry name" value="Hydrolase"/>
    <property type="match status" value="1"/>
</dbReference>
<feature type="transmembrane region" description="Helical" evidence="11">
    <location>
        <begin position="9"/>
        <end position="26"/>
    </location>
</feature>
<evidence type="ECO:0000313" key="16">
    <source>
        <dbReference type="Proteomes" id="UP000435423"/>
    </source>
</evidence>
<keyword evidence="15" id="KW-1185">Reference proteome</keyword>
<comment type="similarity">
    <text evidence="2 11">Belongs to the cation transport ATPase (P-type) (TC 3.A.3) family. Type IB subfamily.</text>
</comment>
<feature type="domain" description="P-type ATPase A" evidence="12">
    <location>
        <begin position="118"/>
        <end position="216"/>
    </location>
</feature>
<evidence type="ECO:0000256" key="1">
    <source>
        <dbReference type="ARBA" id="ARBA00004141"/>
    </source>
</evidence>
<dbReference type="NCBIfam" id="TIGR01494">
    <property type="entry name" value="ATPase_P-type"/>
    <property type="match status" value="1"/>
</dbReference>
<evidence type="ECO:0000259" key="12">
    <source>
        <dbReference type="Pfam" id="PF00122"/>
    </source>
</evidence>
<dbReference type="GO" id="GO:0005524">
    <property type="term" value="F:ATP binding"/>
    <property type="evidence" value="ECO:0007669"/>
    <property type="project" value="UniProtKB-UniRule"/>
</dbReference>
<feature type="transmembrane region" description="Helical" evidence="11">
    <location>
        <begin position="32"/>
        <end position="51"/>
    </location>
</feature>
<protein>
    <recommendedName>
        <fullName evidence="9">Cd(2+)-exporting ATPase</fullName>
        <ecNumber evidence="9">7.2.2.21</ecNumber>
    </recommendedName>
</protein>
<dbReference type="InterPro" id="IPR023299">
    <property type="entry name" value="ATPase_P-typ_cyto_dom_N"/>
</dbReference>
<keyword evidence="5 11" id="KW-0479">Metal-binding</keyword>
<evidence type="ECO:0000256" key="7">
    <source>
        <dbReference type="ARBA" id="ARBA00022989"/>
    </source>
</evidence>
<dbReference type="PROSITE" id="PS01229">
    <property type="entry name" value="COF_2"/>
    <property type="match status" value="1"/>
</dbReference>
<dbReference type="InterPro" id="IPR008250">
    <property type="entry name" value="ATPase_P-typ_transduc_dom_A_sf"/>
</dbReference>
<dbReference type="EMBL" id="WLCG01000009">
    <property type="protein sequence ID" value="MTB64770.1"/>
    <property type="molecule type" value="Genomic_DNA"/>
</dbReference>
<keyword evidence="6" id="KW-1278">Translocase</keyword>